<name>A0A9D1TDG6_9FIRM</name>
<sequence length="95" mass="10210">MNGAEPPIYFAKSPDANGHSETVAEHLEKVAGMAGIFGKETGQQNAARVAGQVHDFGKYSRAFQEVLVGTRHGVDHAFPGAAFLYRAGKERLRAI</sequence>
<dbReference type="GO" id="GO:0051607">
    <property type="term" value="P:defense response to virus"/>
    <property type="evidence" value="ECO:0007669"/>
    <property type="project" value="UniProtKB-KW"/>
</dbReference>
<dbReference type="GO" id="GO:0016787">
    <property type="term" value="F:hydrolase activity"/>
    <property type="evidence" value="ECO:0007669"/>
    <property type="project" value="UniProtKB-KW"/>
</dbReference>
<evidence type="ECO:0000313" key="5">
    <source>
        <dbReference type="EMBL" id="HIV27807.1"/>
    </source>
</evidence>
<reference evidence="5" key="1">
    <citation type="submission" date="2020-10" db="EMBL/GenBank/DDBJ databases">
        <authorList>
            <person name="Gilroy R."/>
        </authorList>
    </citation>
    <scope>NUCLEOTIDE SEQUENCE</scope>
    <source>
        <strain evidence="5">CHK183-6373</strain>
    </source>
</reference>
<keyword evidence="3" id="KW-0051">Antiviral defense</keyword>
<dbReference type="GO" id="GO:0004519">
    <property type="term" value="F:endonuclease activity"/>
    <property type="evidence" value="ECO:0007669"/>
    <property type="project" value="UniProtKB-KW"/>
</dbReference>
<dbReference type="SUPFAM" id="SSF109604">
    <property type="entry name" value="HD-domain/PDEase-like"/>
    <property type="match status" value="1"/>
</dbReference>
<evidence type="ECO:0000313" key="6">
    <source>
        <dbReference type="Proteomes" id="UP000886884"/>
    </source>
</evidence>
<comment type="caution">
    <text evidence="5">The sequence shown here is derived from an EMBL/GenBank/DDBJ whole genome shotgun (WGS) entry which is preliminary data.</text>
</comment>
<dbReference type="NCBIfam" id="TIGR01596">
    <property type="entry name" value="cas3_HD"/>
    <property type="match status" value="1"/>
</dbReference>
<feature type="domain" description="HD Cas3-type" evidence="4">
    <location>
        <begin position="16"/>
        <end position="95"/>
    </location>
</feature>
<evidence type="ECO:0000256" key="2">
    <source>
        <dbReference type="ARBA" id="ARBA00022801"/>
    </source>
</evidence>
<dbReference type="PROSITE" id="PS51643">
    <property type="entry name" value="HD_CAS3"/>
    <property type="match status" value="1"/>
</dbReference>
<dbReference type="EMBL" id="DVOT01000135">
    <property type="protein sequence ID" value="HIV27807.1"/>
    <property type="molecule type" value="Genomic_DNA"/>
</dbReference>
<organism evidence="5 6">
    <name type="scientific">Candidatus Ornithocaccomicrobium faecavium</name>
    <dbReference type="NCBI Taxonomy" id="2840890"/>
    <lineage>
        <taxon>Bacteria</taxon>
        <taxon>Bacillati</taxon>
        <taxon>Bacillota</taxon>
        <taxon>Clostridia</taxon>
        <taxon>Candidatus Ornithocaccomicrobium</taxon>
    </lineage>
</organism>
<dbReference type="InterPro" id="IPR006674">
    <property type="entry name" value="HD_domain"/>
</dbReference>
<dbReference type="CDD" id="cd09641">
    <property type="entry name" value="Cas3''_I"/>
    <property type="match status" value="1"/>
</dbReference>
<dbReference type="AlphaFoldDB" id="A0A9D1TDG6"/>
<accession>A0A9D1TDG6</accession>
<keyword evidence="2" id="KW-0378">Hydrolase</keyword>
<evidence type="ECO:0000256" key="1">
    <source>
        <dbReference type="ARBA" id="ARBA00022723"/>
    </source>
</evidence>
<evidence type="ECO:0000256" key="3">
    <source>
        <dbReference type="ARBA" id="ARBA00023118"/>
    </source>
</evidence>
<keyword evidence="5" id="KW-0540">Nuclease</keyword>
<keyword evidence="1" id="KW-0479">Metal-binding</keyword>
<gene>
    <name evidence="5" type="ORF">IAA64_07555</name>
</gene>
<dbReference type="Gene3D" id="1.10.3210.30">
    <property type="match status" value="1"/>
</dbReference>
<feature type="non-terminal residue" evidence="5">
    <location>
        <position position="95"/>
    </location>
</feature>
<reference evidence="5" key="2">
    <citation type="journal article" date="2021" name="PeerJ">
        <title>Extensive microbial diversity within the chicken gut microbiome revealed by metagenomics and culture.</title>
        <authorList>
            <person name="Gilroy R."/>
            <person name="Ravi A."/>
            <person name="Getino M."/>
            <person name="Pursley I."/>
            <person name="Horton D.L."/>
            <person name="Alikhan N.F."/>
            <person name="Baker D."/>
            <person name="Gharbi K."/>
            <person name="Hall N."/>
            <person name="Watson M."/>
            <person name="Adriaenssens E.M."/>
            <person name="Foster-Nyarko E."/>
            <person name="Jarju S."/>
            <person name="Secka A."/>
            <person name="Antonio M."/>
            <person name="Oren A."/>
            <person name="Chaudhuri R.R."/>
            <person name="La Ragione R."/>
            <person name="Hildebrand F."/>
            <person name="Pallen M.J."/>
        </authorList>
    </citation>
    <scope>NUCLEOTIDE SEQUENCE</scope>
    <source>
        <strain evidence="5">CHK183-6373</strain>
    </source>
</reference>
<proteinExistence type="predicted"/>
<dbReference type="InterPro" id="IPR006483">
    <property type="entry name" value="CRISPR-assoc_Cas3_HD"/>
</dbReference>
<dbReference type="Proteomes" id="UP000886884">
    <property type="component" value="Unassembled WGS sequence"/>
</dbReference>
<dbReference type="GO" id="GO:0046872">
    <property type="term" value="F:metal ion binding"/>
    <property type="evidence" value="ECO:0007669"/>
    <property type="project" value="UniProtKB-KW"/>
</dbReference>
<evidence type="ECO:0000259" key="4">
    <source>
        <dbReference type="PROSITE" id="PS51643"/>
    </source>
</evidence>
<dbReference type="InterPro" id="IPR038257">
    <property type="entry name" value="CRISPR-assoc_Cas3_HD_sf"/>
</dbReference>
<protein>
    <submittedName>
        <fullName evidence="5">CRISPR-associated endonuclease Cas3</fullName>
    </submittedName>
</protein>
<keyword evidence="5" id="KW-0255">Endonuclease</keyword>
<dbReference type="Pfam" id="PF01966">
    <property type="entry name" value="HD"/>
    <property type="match status" value="1"/>
</dbReference>